<accession>I0K3F0</accession>
<dbReference type="Proteomes" id="UP000011058">
    <property type="component" value="Chromosome"/>
</dbReference>
<dbReference type="KEGG" id="fae:FAES_0642"/>
<evidence type="ECO:0000313" key="1">
    <source>
        <dbReference type="EMBL" id="CCG98653.1"/>
    </source>
</evidence>
<organism evidence="1 2">
    <name type="scientific">Fibrella aestuarina BUZ 2</name>
    <dbReference type="NCBI Taxonomy" id="1166018"/>
    <lineage>
        <taxon>Bacteria</taxon>
        <taxon>Pseudomonadati</taxon>
        <taxon>Bacteroidota</taxon>
        <taxon>Cytophagia</taxon>
        <taxon>Cytophagales</taxon>
        <taxon>Spirosomataceae</taxon>
        <taxon>Fibrella</taxon>
    </lineage>
</organism>
<proteinExistence type="predicted"/>
<reference evidence="1 2" key="1">
    <citation type="journal article" date="2012" name="J. Bacteriol.">
        <title>Genome Sequence of Fibrella aestuarina BUZ 2T, a Filamentous Marine Bacterium.</title>
        <authorList>
            <person name="Filippini M."/>
            <person name="Qi W."/>
            <person name="Blom J."/>
            <person name="Goesmann A."/>
            <person name="Smits T.H."/>
            <person name="Bagheri H.C."/>
        </authorList>
    </citation>
    <scope>NUCLEOTIDE SEQUENCE [LARGE SCALE GENOMIC DNA]</scope>
    <source>
        <strain evidence="2">BUZ 2T</strain>
    </source>
</reference>
<sequence length="60" mass="6753">MTALISVFVSKTKRSVFITQQLIKPLGGQPILRSLLLHSLRSLPESSTQLLIIGNFKRIY</sequence>
<evidence type="ECO:0000313" key="2">
    <source>
        <dbReference type="Proteomes" id="UP000011058"/>
    </source>
</evidence>
<protein>
    <submittedName>
        <fullName evidence="1">Uncharacterized protein</fullName>
    </submittedName>
</protein>
<dbReference type="AlphaFoldDB" id="I0K3F0"/>
<keyword evidence="2" id="KW-1185">Reference proteome</keyword>
<dbReference type="EMBL" id="HE796683">
    <property type="protein sequence ID" value="CCG98653.1"/>
    <property type="molecule type" value="Genomic_DNA"/>
</dbReference>
<dbReference type="HOGENOM" id="CLU_2934690_0_0_10"/>
<gene>
    <name evidence="1" type="ORF">FAES_0642</name>
</gene>
<name>I0K3F0_9BACT</name>